<comment type="caution">
    <text evidence="1">The sequence shown here is derived from an EMBL/GenBank/DDBJ whole genome shotgun (WGS) entry which is preliminary data.</text>
</comment>
<protein>
    <submittedName>
        <fullName evidence="1">Uncharacterized protein</fullName>
    </submittedName>
</protein>
<keyword evidence="2" id="KW-1185">Reference proteome</keyword>
<name>A0AAV4PA82_CAEEX</name>
<dbReference type="EMBL" id="BPLR01004324">
    <property type="protein sequence ID" value="GIX93991.1"/>
    <property type="molecule type" value="Genomic_DNA"/>
</dbReference>
<proteinExistence type="predicted"/>
<reference evidence="1 2" key="1">
    <citation type="submission" date="2021-06" db="EMBL/GenBank/DDBJ databases">
        <title>Caerostris extrusa draft genome.</title>
        <authorList>
            <person name="Kono N."/>
            <person name="Arakawa K."/>
        </authorList>
    </citation>
    <scope>NUCLEOTIDE SEQUENCE [LARGE SCALE GENOMIC DNA]</scope>
</reference>
<gene>
    <name evidence="1" type="ORF">CEXT_810931</name>
</gene>
<dbReference type="Proteomes" id="UP001054945">
    <property type="component" value="Unassembled WGS sequence"/>
</dbReference>
<evidence type="ECO:0000313" key="2">
    <source>
        <dbReference type="Proteomes" id="UP001054945"/>
    </source>
</evidence>
<organism evidence="1 2">
    <name type="scientific">Caerostris extrusa</name>
    <name type="common">Bark spider</name>
    <name type="synonym">Caerostris bankana</name>
    <dbReference type="NCBI Taxonomy" id="172846"/>
    <lineage>
        <taxon>Eukaryota</taxon>
        <taxon>Metazoa</taxon>
        <taxon>Ecdysozoa</taxon>
        <taxon>Arthropoda</taxon>
        <taxon>Chelicerata</taxon>
        <taxon>Arachnida</taxon>
        <taxon>Araneae</taxon>
        <taxon>Araneomorphae</taxon>
        <taxon>Entelegynae</taxon>
        <taxon>Araneoidea</taxon>
        <taxon>Araneidae</taxon>
        <taxon>Caerostris</taxon>
    </lineage>
</organism>
<accession>A0AAV4PA82</accession>
<evidence type="ECO:0000313" key="1">
    <source>
        <dbReference type="EMBL" id="GIX93991.1"/>
    </source>
</evidence>
<dbReference type="AlphaFoldDB" id="A0AAV4PA82"/>
<sequence length="86" mass="9799">MEKSLANTTDCWVTLSLYVYYEAKDIDLALLCRDISLIHSLQGPDPPAEDFEPAGRVGWHIWSAWIDGRLKCSAKYHHKYSKASSQ</sequence>